<keyword evidence="3" id="KW-1185">Reference proteome</keyword>
<feature type="compositionally biased region" description="Polar residues" evidence="1">
    <location>
        <begin position="269"/>
        <end position="280"/>
    </location>
</feature>
<sequence>MSVESKDNADKKLIFSDSEFSLFLYIDSKSLLTWLSIPKNIRDYCLDNSHGCAIIKEQLPQFKDFGEFLLKNIINKLYECYQKKVCEYSRTSTMVPMDAKMGYKLPEYSYFHKAFYLMHVAIWTIEADKYQADFDMNNTHVPFIDPEECKTETCSSDLSFDNCVDSNDFNSNKRSFAKINSFKATRHSTVPPSRVSNLFSQRSEILQINSRLENISRLSDEFVKSFKNPSSSPIRPITHISKYSEPIRPSDQSDSSSHIGLFGYIKNHNVTHNSPNSQSHPAKAKLASSYSNSPDISTKNSISRKRVNTASSNSISPPVIARGTLTAAFRLSTNAPKLQSAYPNRKRNSLNEDAFYHSAGDLASQKSKKMRTTSCKAIITEPEYPLNFIPVTGSNSERRQSKLLSKPHPFPDHVLGTQLITNANHSFEFKHPKKSSQSEFKRTFKSIAHNTCLSNRPIPNIYKTSPHLSSIPISQLVSSPKPGFLNSINGNFIVNSYTPSQI</sequence>
<gene>
    <name evidence="2" type="ORF">AYI70_g280</name>
</gene>
<reference evidence="2 3" key="1">
    <citation type="submission" date="2017-01" db="EMBL/GenBank/DDBJ databases">
        <authorList>
            <person name="Mah S.A."/>
            <person name="Swanson W.J."/>
            <person name="Moy G.W."/>
            <person name="Vacquier V.D."/>
        </authorList>
    </citation>
    <scope>NUCLEOTIDE SEQUENCE [LARGE SCALE GENOMIC DNA]</scope>
    <source>
        <strain evidence="2 3">GSMNP</strain>
    </source>
</reference>
<protein>
    <submittedName>
        <fullName evidence="2">Uncharacterized protein</fullName>
    </submittedName>
</protein>
<feature type="compositionally biased region" description="Polar residues" evidence="1">
    <location>
        <begin position="288"/>
        <end position="301"/>
    </location>
</feature>
<evidence type="ECO:0000313" key="3">
    <source>
        <dbReference type="Proteomes" id="UP000187283"/>
    </source>
</evidence>
<name>A0A1R1YHF2_9FUNG</name>
<evidence type="ECO:0000256" key="1">
    <source>
        <dbReference type="SAM" id="MobiDB-lite"/>
    </source>
</evidence>
<dbReference type="OrthoDB" id="5556810at2759"/>
<organism evidence="2 3">
    <name type="scientific">Smittium culicis</name>
    <dbReference type="NCBI Taxonomy" id="133412"/>
    <lineage>
        <taxon>Eukaryota</taxon>
        <taxon>Fungi</taxon>
        <taxon>Fungi incertae sedis</taxon>
        <taxon>Zoopagomycota</taxon>
        <taxon>Kickxellomycotina</taxon>
        <taxon>Harpellomycetes</taxon>
        <taxon>Harpellales</taxon>
        <taxon>Legeriomycetaceae</taxon>
        <taxon>Smittium</taxon>
    </lineage>
</organism>
<comment type="caution">
    <text evidence="2">The sequence shown here is derived from an EMBL/GenBank/DDBJ whole genome shotgun (WGS) entry which is preliminary data.</text>
</comment>
<feature type="region of interest" description="Disordered" evidence="1">
    <location>
        <begin position="269"/>
        <end position="314"/>
    </location>
</feature>
<proteinExistence type="predicted"/>
<evidence type="ECO:0000313" key="2">
    <source>
        <dbReference type="EMBL" id="OMJ26304.1"/>
    </source>
</evidence>
<accession>A0A1R1YHF2</accession>
<dbReference type="AlphaFoldDB" id="A0A1R1YHF2"/>
<dbReference type="EMBL" id="LSSN01000038">
    <property type="protein sequence ID" value="OMJ26304.1"/>
    <property type="molecule type" value="Genomic_DNA"/>
</dbReference>
<dbReference type="Proteomes" id="UP000187283">
    <property type="component" value="Unassembled WGS sequence"/>
</dbReference>